<proteinExistence type="predicted"/>
<gene>
    <name evidence="1" type="ORF">CEXT_670101</name>
</gene>
<evidence type="ECO:0000313" key="2">
    <source>
        <dbReference type="Proteomes" id="UP001054945"/>
    </source>
</evidence>
<comment type="caution">
    <text evidence="1">The sequence shown here is derived from an EMBL/GenBank/DDBJ whole genome shotgun (WGS) entry which is preliminary data.</text>
</comment>
<keyword evidence="2" id="KW-1185">Reference proteome</keyword>
<reference evidence="1 2" key="1">
    <citation type="submission" date="2021-06" db="EMBL/GenBank/DDBJ databases">
        <title>Caerostris extrusa draft genome.</title>
        <authorList>
            <person name="Kono N."/>
            <person name="Arakawa K."/>
        </authorList>
    </citation>
    <scope>NUCLEOTIDE SEQUENCE [LARGE SCALE GENOMIC DNA]</scope>
</reference>
<protein>
    <submittedName>
        <fullName evidence="1">Uncharacterized protein</fullName>
    </submittedName>
</protein>
<name>A0AAV4PCH1_CAEEX</name>
<dbReference type="Proteomes" id="UP001054945">
    <property type="component" value="Unassembled WGS sequence"/>
</dbReference>
<dbReference type="AlphaFoldDB" id="A0AAV4PCH1"/>
<organism evidence="1 2">
    <name type="scientific">Caerostris extrusa</name>
    <name type="common">Bark spider</name>
    <name type="synonym">Caerostris bankana</name>
    <dbReference type="NCBI Taxonomy" id="172846"/>
    <lineage>
        <taxon>Eukaryota</taxon>
        <taxon>Metazoa</taxon>
        <taxon>Ecdysozoa</taxon>
        <taxon>Arthropoda</taxon>
        <taxon>Chelicerata</taxon>
        <taxon>Arachnida</taxon>
        <taxon>Araneae</taxon>
        <taxon>Araneomorphae</taxon>
        <taxon>Entelegynae</taxon>
        <taxon>Araneoidea</taxon>
        <taxon>Araneidae</taxon>
        <taxon>Caerostris</taxon>
    </lineage>
</organism>
<evidence type="ECO:0000313" key="1">
    <source>
        <dbReference type="EMBL" id="GIX94972.1"/>
    </source>
</evidence>
<accession>A0AAV4PCH1</accession>
<dbReference type="EMBL" id="BPLR01004456">
    <property type="protein sequence ID" value="GIX94972.1"/>
    <property type="molecule type" value="Genomic_DNA"/>
</dbReference>
<sequence length="82" mass="9703">MLLRHFKPRTTSFWYLLSFYQNKNRSFFKAIGISRRRDGVEQRHGRFRQAQMTGQHPNDTGFPKRYSALRGSRTNKKGVIVA</sequence>